<evidence type="ECO:0000256" key="3">
    <source>
        <dbReference type="SAM" id="MobiDB-lite"/>
    </source>
</evidence>
<feature type="compositionally biased region" description="Basic and acidic residues" evidence="3">
    <location>
        <begin position="616"/>
        <end position="627"/>
    </location>
</feature>
<keyword evidence="1" id="KW-0479">Metal-binding</keyword>
<evidence type="ECO:0000259" key="4">
    <source>
        <dbReference type="PROSITE" id="PS51845"/>
    </source>
</evidence>
<accession>A0AAV4BRE2</accession>
<feature type="region of interest" description="Disordered" evidence="3">
    <location>
        <begin position="723"/>
        <end position="753"/>
    </location>
</feature>
<keyword evidence="6" id="KW-1185">Reference proteome</keyword>
<feature type="region of interest" description="Disordered" evidence="3">
    <location>
        <begin position="238"/>
        <end position="263"/>
    </location>
</feature>
<dbReference type="Gene3D" id="1.10.1300.10">
    <property type="entry name" value="3'5'-cyclic nucleotide phosphodiesterase, catalytic domain"/>
    <property type="match status" value="2"/>
</dbReference>
<feature type="compositionally biased region" description="Acidic residues" evidence="3">
    <location>
        <begin position="249"/>
        <end position="263"/>
    </location>
</feature>
<dbReference type="Proteomes" id="UP000735302">
    <property type="component" value="Unassembled WGS sequence"/>
</dbReference>
<dbReference type="AlphaFoldDB" id="A0AAV4BRE2"/>
<dbReference type="PROSITE" id="PS51845">
    <property type="entry name" value="PDEASE_I_2"/>
    <property type="match status" value="1"/>
</dbReference>
<feature type="domain" description="PDEase" evidence="4">
    <location>
        <begin position="1"/>
        <end position="228"/>
    </location>
</feature>
<gene>
    <name evidence="5" type="ORF">PoB_004955100</name>
</gene>
<evidence type="ECO:0000256" key="1">
    <source>
        <dbReference type="ARBA" id="ARBA00022723"/>
    </source>
</evidence>
<proteinExistence type="predicted"/>
<feature type="non-terminal residue" evidence="5">
    <location>
        <position position="1"/>
    </location>
</feature>
<feature type="region of interest" description="Disordered" evidence="3">
    <location>
        <begin position="770"/>
        <end position="834"/>
    </location>
</feature>
<evidence type="ECO:0000313" key="5">
    <source>
        <dbReference type="EMBL" id="GFO23046.1"/>
    </source>
</evidence>
<keyword evidence="2" id="KW-0378">Hydrolase</keyword>
<dbReference type="GO" id="GO:0007165">
    <property type="term" value="P:signal transduction"/>
    <property type="evidence" value="ECO:0007669"/>
    <property type="project" value="InterPro"/>
</dbReference>
<dbReference type="GO" id="GO:0046872">
    <property type="term" value="F:metal ion binding"/>
    <property type="evidence" value="ECO:0007669"/>
    <property type="project" value="UniProtKB-KW"/>
</dbReference>
<organism evidence="5 6">
    <name type="scientific">Plakobranchus ocellatus</name>
    <dbReference type="NCBI Taxonomy" id="259542"/>
    <lineage>
        <taxon>Eukaryota</taxon>
        <taxon>Metazoa</taxon>
        <taxon>Spiralia</taxon>
        <taxon>Lophotrochozoa</taxon>
        <taxon>Mollusca</taxon>
        <taxon>Gastropoda</taxon>
        <taxon>Heterobranchia</taxon>
        <taxon>Euthyneura</taxon>
        <taxon>Panpulmonata</taxon>
        <taxon>Sacoglossa</taxon>
        <taxon>Placobranchoidea</taxon>
        <taxon>Plakobranchidae</taxon>
        <taxon>Plakobranchus</taxon>
    </lineage>
</organism>
<evidence type="ECO:0000313" key="6">
    <source>
        <dbReference type="Proteomes" id="UP000735302"/>
    </source>
</evidence>
<reference evidence="5 6" key="1">
    <citation type="journal article" date="2021" name="Elife">
        <title>Chloroplast acquisition without the gene transfer in kleptoplastic sea slugs, Plakobranchus ocellatus.</title>
        <authorList>
            <person name="Maeda T."/>
            <person name="Takahashi S."/>
            <person name="Yoshida T."/>
            <person name="Shimamura S."/>
            <person name="Takaki Y."/>
            <person name="Nagai Y."/>
            <person name="Toyoda A."/>
            <person name="Suzuki Y."/>
            <person name="Arimoto A."/>
            <person name="Ishii H."/>
            <person name="Satoh N."/>
            <person name="Nishiyama T."/>
            <person name="Hasebe M."/>
            <person name="Maruyama T."/>
            <person name="Minagawa J."/>
            <person name="Obokata J."/>
            <person name="Shigenobu S."/>
        </authorList>
    </citation>
    <scope>NUCLEOTIDE SEQUENCE [LARGE SCALE GENOMIC DNA]</scope>
</reference>
<dbReference type="PANTHER" id="PTHR11347">
    <property type="entry name" value="CYCLIC NUCLEOTIDE PHOSPHODIESTERASE"/>
    <property type="match status" value="1"/>
</dbReference>
<feature type="compositionally biased region" description="Low complexity" evidence="3">
    <location>
        <begin position="814"/>
        <end position="823"/>
    </location>
</feature>
<evidence type="ECO:0000256" key="2">
    <source>
        <dbReference type="ARBA" id="ARBA00022801"/>
    </source>
</evidence>
<sequence>RSVFYIAYHLFQTYDLIRSFRLDTVRLLHFFSLVEANYHESNPYHNAVHAADVTQSMHCYLQEKEVGGTVLLRGFRAEFFDQLKALILATDITRQQEFLLKFCRCIESEEFDYKANEEHRLIMLQIALKCADISNPCREWRVSQRWSRRVCHEFFLQGDTERSLQVPVTPLCDRFGNTVANIQHGFMQFVARPLFRTWDQFMQTPLTGKMLSHLTANQASWKAIMDGLATNKTVRSLAGGDGAVRGDDSSDSEAGYEEFTEEEDLELEQVGEERMDVVESTKEDEEEKVESVIEVKSNVTIETPLMKTVTLVLPPGVEEEEEGRSEAADVVPNDVNLLYHYQTDSEESGAAGLVGAGGPRCLSPVSEGGELPSFGGVSRSDALYNSNNNNNNGRRFSVPAIVSVRKDLSFYLGLRRDSAGPSPSSSSTSFGSLTNSCSYNAFLRRQSLPTTAIYVHGSSHASVSEAPDLASVSPRSLSVDALLARPKITSLSSGGYGDMGPFSRGFPSTSLTYSNSNMGAGMCSSTPSQSDSALAGNVAADSGGLTPLYNQTLLLLHGGDMTRFTSNPTVRRASYEPGLAEHTRQGTNCPRPHRDNEVTTGYSGGRRLTLPAGGSTHRDQNHPDRRQHNSSSARKAFQQEKHLNHQPRVGLAASWPVLATKRRTTNGTTYIKNFTSTSDEHDKSSEKDKPFIIDKTSESVMEAASPSPSHDLFSSSQSSSSAAIYAESTKPRAGNPALFHSRLHPQSDAKTPELSSSSCVQAFTANPSASQLCQPVTAEESSHIDSGQEDGIRPHLYEADQTGESGPRTNPHCLSLTSSTSSSAQEDNHPPRPQ</sequence>
<comment type="caution">
    <text evidence="5">The sequence shown here is derived from an EMBL/GenBank/DDBJ whole genome shotgun (WGS) entry which is preliminary data.</text>
</comment>
<dbReference type="InterPro" id="IPR002073">
    <property type="entry name" value="PDEase_catalytic_dom"/>
</dbReference>
<name>A0AAV4BRE2_9GAST</name>
<dbReference type="InterPro" id="IPR036971">
    <property type="entry name" value="PDEase_catalytic_dom_sf"/>
</dbReference>
<protein>
    <submittedName>
        <fullName evidence="5">cAMP-specific 3',5'-cyclic phosphodiesterase 7b</fullName>
    </submittedName>
</protein>
<feature type="region of interest" description="Disordered" evidence="3">
    <location>
        <begin position="571"/>
        <end position="649"/>
    </location>
</feature>
<dbReference type="GO" id="GO:0004114">
    <property type="term" value="F:3',5'-cyclic-nucleotide phosphodiesterase activity"/>
    <property type="evidence" value="ECO:0007669"/>
    <property type="project" value="InterPro"/>
</dbReference>
<dbReference type="Pfam" id="PF00233">
    <property type="entry name" value="PDEase_I"/>
    <property type="match status" value="1"/>
</dbReference>
<dbReference type="SUPFAM" id="SSF109604">
    <property type="entry name" value="HD-domain/PDEase-like"/>
    <property type="match status" value="1"/>
</dbReference>
<dbReference type="EMBL" id="BLXT01005500">
    <property type="protein sequence ID" value="GFO23046.1"/>
    <property type="molecule type" value="Genomic_DNA"/>
</dbReference>